<evidence type="ECO:0000256" key="1">
    <source>
        <dbReference type="SAM" id="Coils"/>
    </source>
</evidence>
<feature type="coiled-coil region" evidence="1">
    <location>
        <begin position="181"/>
        <end position="208"/>
    </location>
</feature>
<dbReference type="RefSeq" id="XP_026599782.1">
    <property type="nucleotide sequence ID" value="XM_026751434.1"/>
</dbReference>
<evidence type="ECO:0000313" key="4">
    <source>
        <dbReference type="Proteomes" id="UP000256690"/>
    </source>
</evidence>
<dbReference type="Proteomes" id="UP000256690">
    <property type="component" value="Unassembled WGS sequence"/>
</dbReference>
<feature type="region of interest" description="Disordered" evidence="2">
    <location>
        <begin position="1"/>
        <end position="44"/>
    </location>
</feature>
<sequence length="333" mass="36999">MSSFGRRIGGSSRRRGVNNAHMMETDDDLQTRTARSNAPSPKVRAHLRHWPAHLPRLPAHDPAIERVPAWKKSRNDEETSKRAAASQATSNAQHRTVKRDQNTQRRRAATQTQSAPIPVPALLTTNTASSTSHTIADLQKDLVRTVNSEKAALAELRAHLLELQRCSNRPADASEALISSAEHSRAEVADLRETVRGLRSEIARLKFDEDVLRDTMATSEREMVALVSEIDALRAIATATGFGPEDCAALDAFKMSTQVVITRLKNSNRRLVRAMRRLRRTCSEREDARLEVEGLRAAQRCEGEDLKREIELLRVEITVLHHAGSGGSRPTAI</sequence>
<keyword evidence="4" id="KW-1185">Reference proteome</keyword>
<feature type="region of interest" description="Disordered" evidence="2">
    <location>
        <begin position="70"/>
        <end position="130"/>
    </location>
</feature>
<dbReference type="GeneID" id="38119788"/>
<gene>
    <name evidence="3" type="ORF">DSM5745_09418</name>
</gene>
<reference evidence="3 4" key="1">
    <citation type="journal article" date="2018" name="IMA Fungus">
        <title>IMA Genome-F 9: Draft genome sequence of Annulohypoxylon stygium, Aspergillus mulundensis, Berkeleyomyces basicola (syn. Thielaviopsis basicola), Ceratocystis smalleyi, two Cercospora beticola strains, Coleophoma cylindrospora, Fusarium fracticaudum, Phialophora cf. hyalina, and Morchella septimelata.</title>
        <authorList>
            <person name="Wingfield B.D."/>
            <person name="Bills G.F."/>
            <person name="Dong Y."/>
            <person name="Huang W."/>
            <person name="Nel W.J."/>
            <person name="Swalarsk-Parry B.S."/>
            <person name="Vaghefi N."/>
            <person name="Wilken P.M."/>
            <person name="An Z."/>
            <person name="de Beer Z.W."/>
            <person name="De Vos L."/>
            <person name="Chen L."/>
            <person name="Duong T.A."/>
            <person name="Gao Y."/>
            <person name="Hammerbacher A."/>
            <person name="Kikkert J.R."/>
            <person name="Li Y."/>
            <person name="Li H."/>
            <person name="Li K."/>
            <person name="Li Q."/>
            <person name="Liu X."/>
            <person name="Ma X."/>
            <person name="Naidoo K."/>
            <person name="Pethybridge S.J."/>
            <person name="Sun J."/>
            <person name="Steenkamp E.T."/>
            <person name="van der Nest M.A."/>
            <person name="van Wyk S."/>
            <person name="Wingfield M.J."/>
            <person name="Xiong C."/>
            <person name="Yue Q."/>
            <person name="Zhang X."/>
        </authorList>
    </citation>
    <scope>NUCLEOTIDE SEQUENCE [LARGE SCALE GENOMIC DNA]</scope>
    <source>
        <strain evidence="3 4">DSM 5745</strain>
    </source>
</reference>
<proteinExistence type="predicted"/>
<protein>
    <submittedName>
        <fullName evidence="3">Uncharacterized protein</fullName>
    </submittedName>
</protein>
<comment type="caution">
    <text evidence="3">The sequence shown here is derived from an EMBL/GenBank/DDBJ whole genome shotgun (WGS) entry which is preliminary data.</text>
</comment>
<keyword evidence="1" id="KW-0175">Coiled coil</keyword>
<dbReference type="EMBL" id="PVWQ01000013">
    <property type="protein sequence ID" value="RDW65679.1"/>
    <property type="molecule type" value="Genomic_DNA"/>
</dbReference>
<dbReference type="AlphaFoldDB" id="A0A3D8QV82"/>
<evidence type="ECO:0000256" key="2">
    <source>
        <dbReference type="SAM" id="MobiDB-lite"/>
    </source>
</evidence>
<evidence type="ECO:0000313" key="3">
    <source>
        <dbReference type="EMBL" id="RDW65679.1"/>
    </source>
</evidence>
<accession>A0A3D8QV82</accession>
<organism evidence="3 4">
    <name type="scientific">Aspergillus mulundensis</name>
    <dbReference type="NCBI Taxonomy" id="1810919"/>
    <lineage>
        <taxon>Eukaryota</taxon>
        <taxon>Fungi</taxon>
        <taxon>Dikarya</taxon>
        <taxon>Ascomycota</taxon>
        <taxon>Pezizomycotina</taxon>
        <taxon>Eurotiomycetes</taxon>
        <taxon>Eurotiomycetidae</taxon>
        <taxon>Eurotiales</taxon>
        <taxon>Aspergillaceae</taxon>
        <taxon>Aspergillus</taxon>
        <taxon>Aspergillus subgen. Nidulantes</taxon>
    </lineage>
</organism>
<name>A0A3D8QV82_9EURO</name>
<feature type="compositionally biased region" description="Low complexity" evidence="2">
    <location>
        <begin position="1"/>
        <end position="11"/>
    </location>
</feature>